<organism evidence="11 12">
    <name type="scientific">Podila verticillata NRRL 6337</name>
    <dbReference type="NCBI Taxonomy" id="1069443"/>
    <lineage>
        <taxon>Eukaryota</taxon>
        <taxon>Fungi</taxon>
        <taxon>Fungi incertae sedis</taxon>
        <taxon>Mucoromycota</taxon>
        <taxon>Mortierellomycotina</taxon>
        <taxon>Mortierellomycetes</taxon>
        <taxon>Mortierellales</taxon>
        <taxon>Mortierellaceae</taxon>
        <taxon>Podila</taxon>
    </lineage>
</organism>
<feature type="chain" id="PRO_5001815802" description="Endothelin-converting enzyme 1" evidence="8">
    <location>
        <begin position="22"/>
        <end position="726"/>
    </location>
</feature>
<evidence type="ECO:0000256" key="4">
    <source>
        <dbReference type="ARBA" id="ARBA00022723"/>
    </source>
</evidence>
<sequence>MPSKLILWITIGAAVQAVASGAPTNHNGVCTTQHCVLAAADIIRDMNPDVDPCVDFNQYACGGFIDTHDIPPSESQVDSLFSYLSKSNRAIIRKIVDPNSPSAPKAAPGDEAAVNNIKKIQAAYVSCMNVDKISSVGRKPLQEDILKLVEIFPVSDSDLATKSTVVPASSNTDKRTLATTLAYFASHDIDTPLHLSPTTDVKNPDKTILAIDENGLGLNFKGNYADARITSVYQTTIASMFNLVLGDGPQNSTSATVPASWTEVAKDVYAFEKSLAEIGSSPEEMMDPLLTYNPMNVSQIAALAPSVDWPWFLEKALPPGMQVPEPLTVSSKDYLSKLEALFQKTSPKTMQNYFAWTMIRKKQESLDSVYQQPMKDLEQTLSGISAATLDDRSNKCVKFVNGNVGEIAGHYFVEKVFGDRGRKEVESIIAHLQSMYTKSFPKYEWLDKTTLQGALTKMATMDVKVGWSVSNPDTGSSVSLDQYYKDLELKDDDFYGNSARMSMFQTQKAFEALGKPVEKRLSMTPQTVNAYYDPSANQIAFPAGILQPPAFHVDNPDYANYGAIGVIAGHEITWWTNSTEEAFNTRASCFVSQYGNFTIKDPVGKETHLNGQMTLGENLADNGGLKKAFETWQARYKSDPSGKTIKNQRLPGLEALTPEQLFFVSYARMWCSKMRPESLLQQVLTNPHSPAEWRIKGAVQNSEYFARAFKCKSGTPMNPVKKCDVW</sequence>
<evidence type="ECO:0000256" key="6">
    <source>
        <dbReference type="ARBA" id="ARBA00022833"/>
    </source>
</evidence>
<dbReference type="OrthoDB" id="6475849at2759"/>
<gene>
    <name evidence="11" type="ORF">MVEG_11743</name>
</gene>
<evidence type="ECO:0000256" key="7">
    <source>
        <dbReference type="ARBA" id="ARBA00023049"/>
    </source>
</evidence>
<feature type="domain" description="Peptidase M13 N-terminal" evidence="10">
    <location>
        <begin position="52"/>
        <end position="467"/>
    </location>
</feature>
<protein>
    <recommendedName>
        <fullName evidence="13">Endothelin-converting enzyme 1</fullName>
    </recommendedName>
</protein>
<feature type="signal peptide" evidence="8">
    <location>
        <begin position="1"/>
        <end position="21"/>
    </location>
</feature>
<keyword evidence="5" id="KW-0378">Hydrolase</keyword>
<evidence type="ECO:0000256" key="2">
    <source>
        <dbReference type="ARBA" id="ARBA00007357"/>
    </source>
</evidence>
<dbReference type="InterPro" id="IPR018497">
    <property type="entry name" value="Peptidase_M13_C"/>
</dbReference>
<dbReference type="Pfam" id="PF01431">
    <property type="entry name" value="Peptidase_M13"/>
    <property type="match status" value="1"/>
</dbReference>
<evidence type="ECO:0000256" key="8">
    <source>
        <dbReference type="SAM" id="SignalP"/>
    </source>
</evidence>
<comment type="cofactor">
    <cofactor evidence="1">
        <name>Zn(2+)</name>
        <dbReference type="ChEBI" id="CHEBI:29105"/>
    </cofactor>
</comment>
<evidence type="ECO:0000256" key="5">
    <source>
        <dbReference type="ARBA" id="ARBA00022801"/>
    </source>
</evidence>
<dbReference type="CDD" id="cd08662">
    <property type="entry name" value="M13"/>
    <property type="match status" value="1"/>
</dbReference>
<keyword evidence="3" id="KW-0645">Protease</keyword>
<comment type="similarity">
    <text evidence="2">Belongs to the peptidase M13 family.</text>
</comment>
<dbReference type="Proteomes" id="UP000243308">
    <property type="component" value="Unassembled WGS sequence"/>
</dbReference>
<dbReference type="GO" id="GO:0005886">
    <property type="term" value="C:plasma membrane"/>
    <property type="evidence" value="ECO:0007669"/>
    <property type="project" value="TreeGrafter"/>
</dbReference>
<dbReference type="Gene3D" id="3.40.390.10">
    <property type="entry name" value="Collagenase (Catalytic Domain)"/>
    <property type="match status" value="1"/>
</dbReference>
<evidence type="ECO:0000313" key="11">
    <source>
        <dbReference type="EMBL" id="KFH62104.1"/>
    </source>
</evidence>
<accession>A0A086TJH7</accession>
<evidence type="ECO:0000313" key="12">
    <source>
        <dbReference type="Proteomes" id="UP000243308"/>
    </source>
</evidence>
<evidence type="ECO:0000259" key="10">
    <source>
        <dbReference type="Pfam" id="PF05649"/>
    </source>
</evidence>
<keyword evidence="6" id="KW-0862">Zinc</keyword>
<dbReference type="GO" id="GO:0046872">
    <property type="term" value="F:metal ion binding"/>
    <property type="evidence" value="ECO:0007669"/>
    <property type="project" value="UniProtKB-KW"/>
</dbReference>
<evidence type="ECO:0000256" key="1">
    <source>
        <dbReference type="ARBA" id="ARBA00001947"/>
    </source>
</evidence>
<evidence type="ECO:0008006" key="13">
    <source>
        <dbReference type="Google" id="ProtNLM"/>
    </source>
</evidence>
<dbReference type="GO" id="GO:0004222">
    <property type="term" value="F:metalloendopeptidase activity"/>
    <property type="evidence" value="ECO:0007669"/>
    <property type="project" value="InterPro"/>
</dbReference>
<dbReference type="PANTHER" id="PTHR11733:SF167">
    <property type="entry name" value="FI17812P1-RELATED"/>
    <property type="match status" value="1"/>
</dbReference>
<dbReference type="Pfam" id="PF05649">
    <property type="entry name" value="Peptidase_M13_N"/>
    <property type="match status" value="1"/>
</dbReference>
<name>A0A086TJH7_9FUNG</name>
<dbReference type="InterPro" id="IPR042089">
    <property type="entry name" value="Peptidase_M13_dom_2"/>
</dbReference>
<dbReference type="PANTHER" id="PTHR11733">
    <property type="entry name" value="ZINC METALLOPROTEASE FAMILY M13 NEPRILYSIN-RELATED"/>
    <property type="match status" value="1"/>
</dbReference>
<dbReference type="PRINTS" id="PR00786">
    <property type="entry name" value="NEPRILYSIN"/>
</dbReference>
<evidence type="ECO:0000259" key="9">
    <source>
        <dbReference type="Pfam" id="PF01431"/>
    </source>
</evidence>
<dbReference type="SUPFAM" id="SSF55486">
    <property type="entry name" value="Metalloproteases ('zincins'), catalytic domain"/>
    <property type="match status" value="1"/>
</dbReference>
<dbReference type="GO" id="GO:0016485">
    <property type="term" value="P:protein processing"/>
    <property type="evidence" value="ECO:0007669"/>
    <property type="project" value="TreeGrafter"/>
</dbReference>
<dbReference type="AlphaFoldDB" id="A0A086TJH7"/>
<dbReference type="InterPro" id="IPR000718">
    <property type="entry name" value="Peptidase_M13"/>
</dbReference>
<dbReference type="Gene3D" id="1.10.1380.10">
    <property type="entry name" value="Neutral endopeptidase , domain2"/>
    <property type="match status" value="1"/>
</dbReference>
<dbReference type="EMBL" id="KN042433">
    <property type="protein sequence ID" value="KFH62104.1"/>
    <property type="molecule type" value="Genomic_DNA"/>
</dbReference>
<keyword evidence="4" id="KW-0479">Metal-binding</keyword>
<dbReference type="InterPro" id="IPR008753">
    <property type="entry name" value="Peptidase_M13_N"/>
</dbReference>
<proteinExistence type="inferred from homology"/>
<feature type="domain" description="Peptidase M13 C-terminal" evidence="9">
    <location>
        <begin position="529"/>
        <end position="725"/>
    </location>
</feature>
<evidence type="ECO:0000256" key="3">
    <source>
        <dbReference type="ARBA" id="ARBA00022670"/>
    </source>
</evidence>
<dbReference type="PROSITE" id="PS51885">
    <property type="entry name" value="NEPRILYSIN"/>
    <property type="match status" value="1"/>
</dbReference>
<reference evidence="11 12" key="1">
    <citation type="submission" date="2011-02" db="EMBL/GenBank/DDBJ databases">
        <title>The Genome Sequence of Mortierella verticillata NRRL 6337.</title>
        <authorList>
            <consortium name="The Broad Institute Genome Sequencing Platform"/>
            <person name="Russ C."/>
            <person name="Cuomo C."/>
            <person name="Burger G."/>
            <person name="Gray M.W."/>
            <person name="Holland P.W.H."/>
            <person name="King N."/>
            <person name="Lang F.B.F."/>
            <person name="Roger A.J."/>
            <person name="Ruiz-Trillo I."/>
            <person name="Young S.K."/>
            <person name="Zeng Q."/>
            <person name="Gargeya S."/>
            <person name="Alvarado L."/>
            <person name="Berlin A."/>
            <person name="Chapman S.B."/>
            <person name="Chen Z."/>
            <person name="Freedman E."/>
            <person name="Gellesch M."/>
            <person name="Goldberg J."/>
            <person name="Griggs A."/>
            <person name="Gujja S."/>
            <person name="Heilman E."/>
            <person name="Heiman D."/>
            <person name="Howarth C."/>
            <person name="Mehta T."/>
            <person name="Neiman D."/>
            <person name="Pearson M."/>
            <person name="Roberts A."/>
            <person name="Saif S."/>
            <person name="Shea T."/>
            <person name="Shenoy N."/>
            <person name="Sisk P."/>
            <person name="Stolte C."/>
            <person name="Sykes S."/>
            <person name="White J."/>
            <person name="Yandava C."/>
            <person name="Haas B."/>
            <person name="Nusbaum C."/>
            <person name="Birren B."/>
        </authorList>
    </citation>
    <scope>NUCLEOTIDE SEQUENCE [LARGE SCALE GENOMIC DNA]</scope>
    <source>
        <strain evidence="11 12">NRRL 6337</strain>
    </source>
</reference>
<keyword evidence="7" id="KW-0482">Metalloprotease</keyword>
<dbReference type="InterPro" id="IPR024079">
    <property type="entry name" value="MetalloPept_cat_dom_sf"/>
</dbReference>
<keyword evidence="8" id="KW-0732">Signal</keyword>
<keyword evidence="12" id="KW-1185">Reference proteome</keyword>